<dbReference type="InterPro" id="IPR013685">
    <property type="entry name" value="POTRA_FtsQ_type"/>
</dbReference>
<dbReference type="Pfam" id="PF08478">
    <property type="entry name" value="POTRA_1"/>
    <property type="match status" value="1"/>
</dbReference>
<evidence type="ECO:0000256" key="5">
    <source>
        <dbReference type="ARBA" id="ARBA00023306"/>
    </source>
</evidence>
<evidence type="ECO:0000256" key="7">
    <source>
        <dbReference type="SAM" id="Phobius"/>
    </source>
</evidence>
<keyword evidence="11" id="KW-1185">Reference proteome</keyword>
<dbReference type="EMBL" id="JBHSCQ010000016">
    <property type="protein sequence ID" value="MFC4265991.1"/>
    <property type="molecule type" value="Genomic_DNA"/>
</dbReference>
<dbReference type="InterPro" id="IPR005548">
    <property type="entry name" value="Cell_div_FtsQ/DivIB_C"/>
</dbReference>
<feature type="compositionally biased region" description="Polar residues" evidence="6">
    <location>
        <begin position="38"/>
        <end position="53"/>
    </location>
</feature>
<reference evidence="11" key="1">
    <citation type="journal article" date="2019" name="Int. J. Syst. Evol. Microbiol.">
        <title>The Global Catalogue of Microorganisms (GCM) 10K type strain sequencing project: providing services to taxonomists for standard genome sequencing and annotation.</title>
        <authorList>
            <consortium name="The Broad Institute Genomics Platform"/>
            <consortium name="The Broad Institute Genome Sequencing Center for Infectious Disease"/>
            <person name="Wu L."/>
            <person name="Ma J."/>
        </authorList>
    </citation>
    <scope>NUCLEOTIDE SEQUENCE [LARGE SCALE GENOMIC DNA]</scope>
    <source>
        <strain evidence="11">CGMCC 1.10698</strain>
    </source>
</reference>
<dbReference type="Gene3D" id="3.40.50.10960">
    <property type="match status" value="1"/>
</dbReference>
<evidence type="ECO:0000256" key="6">
    <source>
        <dbReference type="SAM" id="MobiDB-lite"/>
    </source>
</evidence>
<comment type="caution">
    <text evidence="10">The sequence shown here is derived from an EMBL/GenBank/DDBJ whole genome shotgun (WGS) entry which is preliminary data.</text>
</comment>
<keyword evidence="2 10" id="KW-0132">Cell division</keyword>
<evidence type="ECO:0000256" key="1">
    <source>
        <dbReference type="ARBA" id="ARBA00022475"/>
    </source>
</evidence>
<keyword evidence="1" id="KW-1003">Cell membrane</keyword>
<feature type="transmembrane region" description="Helical" evidence="7">
    <location>
        <begin position="210"/>
        <end position="230"/>
    </location>
</feature>
<feature type="domain" description="POTRA" evidence="9">
    <location>
        <begin position="235"/>
        <end position="302"/>
    </location>
</feature>
<keyword evidence="3 7" id="KW-0812">Transmembrane</keyword>
<evidence type="ECO:0000256" key="2">
    <source>
        <dbReference type="ARBA" id="ARBA00022618"/>
    </source>
</evidence>
<keyword evidence="7" id="KW-0472">Membrane</keyword>
<dbReference type="PANTHER" id="PTHR37820">
    <property type="entry name" value="CELL DIVISION PROTEIN DIVIB"/>
    <property type="match status" value="1"/>
</dbReference>
<protein>
    <submittedName>
        <fullName evidence="10">Cell division protein FtsQ/DivIB</fullName>
    </submittedName>
</protein>
<feature type="compositionally biased region" description="Low complexity" evidence="6">
    <location>
        <begin position="125"/>
        <end position="141"/>
    </location>
</feature>
<proteinExistence type="predicted"/>
<evidence type="ECO:0000259" key="9">
    <source>
        <dbReference type="Pfam" id="PF08478"/>
    </source>
</evidence>
<feature type="region of interest" description="Disordered" evidence="6">
    <location>
        <begin position="1"/>
        <end position="85"/>
    </location>
</feature>
<dbReference type="GO" id="GO:0051301">
    <property type="term" value="P:cell division"/>
    <property type="evidence" value="ECO:0007669"/>
    <property type="project" value="UniProtKB-KW"/>
</dbReference>
<dbReference type="Proteomes" id="UP001595773">
    <property type="component" value="Unassembled WGS sequence"/>
</dbReference>
<dbReference type="InterPro" id="IPR050487">
    <property type="entry name" value="FtsQ_DivIB"/>
</dbReference>
<dbReference type="PANTHER" id="PTHR37820:SF1">
    <property type="entry name" value="CELL DIVISION PROTEIN FTSQ"/>
    <property type="match status" value="1"/>
</dbReference>
<evidence type="ECO:0000259" key="8">
    <source>
        <dbReference type="Pfam" id="PF03799"/>
    </source>
</evidence>
<feature type="region of interest" description="Disordered" evidence="6">
    <location>
        <begin position="113"/>
        <end position="145"/>
    </location>
</feature>
<evidence type="ECO:0000256" key="4">
    <source>
        <dbReference type="ARBA" id="ARBA00022989"/>
    </source>
</evidence>
<evidence type="ECO:0000313" key="11">
    <source>
        <dbReference type="Proteomes" id="UP001595773"/>
    </source>
</evidence>
<accession>A0ABV8R1G5</accession>
<feature type="domain" description="Cell division protein FtsQ/DivIB C-terminal" evidence="8">
    <location>
        <begin position="307"/>
        <end position="410"/>
    </location>
</feature>
<dbReference type="RefSeq" id="WP_230068025.1">
    <property type="nucleotide sequence ID" value="NZ_BAABLL010000006.1"/>
</dbReference>
<sequence length="439" mass="45833">MAEPRRPRVIRSRPGAAPEHAVESGAKMPPARAVAEETASTGNAISTENGKQSLRNRKRSKRGEEPKKVNSPAVTPSGNDASAGAVGAASSTIRVTSGKVTLMPVHVLDEVHPESPLSSESDVPESANSLSASAESAAPESVTTRSSTFTKGLLGHLAWSSRASKARAKNEAKPHSVAAAPIQDSIHGNGSGATVLEFPIRARRRLRRGVWIWTGAVVAVLALVMATALFSPALAVKTITFDGRKLVPENALQSALKPIINRPLPQVTQTDVGALLASVPQVKSFWIQAVPPSTLLVHVVERVPVALLKNADSYLLVDKDGVQLGTTDKPDSVPLPLINGGKDAIGEDTFKAMTAVLATLPASVLSKLASASAKSPDAVELQLIDGKTVVWGNATDMNLKAQVLGALLAAPPPVPERGKPAPGPVQVYDVSAPRHPVTR</sequence>
<gene>
    <name evidence="10" type="ORF">ACFOW9_10305</name>
</gene>
<organism evidence="10 11">
    <name type="scientific">Arthrobacter cryoconiti</name>
    <dbReference type="NCBI Taxonomy" id="748907"/>
    <lineage>
        <taxon>Bacteria</taxon>
        <taxon>Bacillati</taxon>
        <taxon>Actinomycetota</taxon>
        <taxon>Actinomycetes</taxon>
        <taxon>Micrococcales</taxon>
        <taxon>Micrococcaceae</taxon>
        <taxon>Arthrobacter</taxon>
    </lineage>
</organism>
<evidence type="ECO:0000313" key="10">
    <source>
        <dbReference type="EMBL" id="MFC4265991.1"/>
    </source>
</evidence>
<keyword evidence="4 7" id="KW-1133">Transmembrane helix</keyword>
<dbReference type="Pfam" id="PF03799">
    <property type="entry name" value="FtsQ_DivIB_C"/>
    <property type="match status" value="1"/>
</dbReference>
<keyword evidence="5" id="KW-0131">Cell cycle</keyword>
<name>A0ABV8R1G5_9MICC</name>
<feature type="region of interest" description="Disordered" evidence="6">
    <location>
        <begin position="415"/>
        <end position="439"/>
    </location>
</feature>
<evidence type="ECO:0000256" key="3">
    <source>
        <dbReference type="ARBA" id="ARBA00022692"/>
    </source>
</evidence>